<evidence type="ECO:0000256" key="3">
    <source>
        <dbReference type="ARBA" id="ARBA00022679"/>
    </source>
</evidence>
<comment type="catalytic activity">
    <reaction evidence="5">
        <text>glucuronate acceptor + UDP-alpha-D-glucuronate = acceptor beta-D-glucuronoside + UDP + H(+)</text>
        <dbReference type="Rhea" id="RHEA:21032"/>
        <dbReference type="ChEBI" id="CHEBI:15378"/>
        <dbReference type="ChEBI" id="CHEBI:58052"/>
        <dbReference type="ChEBI" id="CHEBI:58223"/>
        <dbReference type="ChEBI" id="CHEBI:132367"/>
        <dbReference type="ChEBI" id="CHEBI:132368"/>
        <dbReference type="EC" id="2.4.1.17"/>
    </reaction>
</comment>
<evidence type="ECO:0000256" key="2">
    <source>
        <dbReference type="ARBA" id="ARBA00022676"/>
    </source>
</evidence>
<dbReference type="GO" id="GO:0015020">
    <property type="term" value="F:glucuronosyltransferase activity"/>
    <property type="evidence" value="ECO:0007669"/>
    <property type="project" value="UniProtKB-EC"/>
</dbReference>
<evidence type="ECO:0000313" key="8">
    <source>
        <dbReference type="Proteomes" id="UP000030765"/>
    </source>
</evidence>
<dbReference type="PANTHER" id="PTHR48043:SF60">
    <property type="entry name" value="UDP-GLUCURONOSYLTRANSFERASE"/>
    <property type="match status" value="1"/>
</dbReference>
<protein>
    <recommendedName>
        <fullName evidence="5">UDP-glucuronosyltransferase</fullName>
        <ecNumber evidence="5">2.4.1.17</ecNumber>
    </recommendedName>
</protein>
<dbReference type="EMBL" id="ATLV01023789">
    <property type="status" value="NOT_ANNOTATED_CDS"/>
    <property type="molecule type" value="Genomic_DNA"/>
</dbReference>
<comment type="subcellular location">
    <subcellularLocation>
        <location evidence="5">Membrane</location>
        <topology evidence="5">Single-pass membrane protein</topology>
    </subcellularLocation>
</comment>
<name>A0A084WH49_ANOSI</name>
<sequence length="516" mass="59621">MGPGVILKGALLLLCGSLVIADGYKILFLVPFPGPSHWLMLKHFIRELTERQHEVTCITAFKFGEPLPNYEEIYIDPPYPIRETFPVEGLFASSQTSDFDKLFMYWELGLNTSRHGLETENVRRFIARRDLHFDLIIAEQFFQESWLMFAHKFNAPIVTISTYGYSDFFDRMMGLQTPWSFVPHMVLSYEDDMSYAERTYNALLSLFDYFYRTIVYLPDTNRLAQKAFAELAAERGPLPSVEELQQSVSVILVNSHPILNAPRPTIRGLVDIAGAHIRAPKPLPDELRQFMDEAPHGVIYFSLGAYMQSSVMPVEKRDTILKVFGTLQQRVVWKFEDDTKIGNVPPNVMIRKWAPQNDILAHNNTILFISHGGQFGTFEAMHHGVPTLFMPFFGDQNRNADRAIRMGFARKMLFVDIAEESFGGNIAAMLADKRYYSRAKEISRLFTDRIVEPMDESIYWIEYVARHGGAAHLKSKAVELYWFQYYMLDVFLLPPLLIWLVFRSSKGRRYGGRRRR</sequence>
<dbReference type="SUPFAM" id="SSF53756">
    <property type="entry name" value="UDP-Glycosyltransferase/glycogen phosphorylase"/>
    <property type="match status" value="1"/>
</dbReference>
<dbReference type="VEuPathDB" id="VectorBase:ASIC017750"/>
<dbReference type="InterPro" id="IPR035595">
    <property type="entry name" value="UDP_glycos_trans_CS"/>
</dbReference>
<dbReference type="InterPro" id="IPR050271">
    <property type="entry name" value="UDP-glycosyltransferase"/>
</dbReference>
<keyword evidence="5" id="KW-0472">Membrane</keyword>
<gene>
    <name evidence="6" type="ORF">ZHAS_00017750</name>
</gene>
<dbReference type="STRING" id="74873.A0A084WH49"/>
<dbReference type="OMA" id="TYGYSDF"/>
<dbReference type="GO" id="GO:0016020">
    <property type="term" value="C:membrane"/>
    <property type="evidence" value="ECO:0007669"/>
    <property type="project" value="UniProtKB-SubCell"/>
</dbReference>
<keyword evidence="2 4" id="KW-0328">Glycosyltransferase</keyword>
<comment type="similarity">
    <text evidence="1 4">Belongs to the UDP-glycosyltransferase family.</text>
</comment>
<dbReference type="PROSITE" id="PS00375">
    <property type="entry name" value="UDPGT"/>
    <property type="match status" value="1"/>
</dbReference>
<dbReference type="Proteomes" id="UP000030765">
    <property type="component" value="Unassembled WGS sequence"/>
</dbReference>
<dbReference type="Pfam" id="PF00201">
    <property type="entry name" value="UDPGT"/>
    <property type="match status" value="1"/>
</dbReference>
<dbReference type="VEuPathDB" id="VectorBase:ASIS005553"/>
<reference evidence="7" key="2">
    <citation type="submission" date="2020-05" db="UniProtKB">
        <authorList>
            <consortium name="EnsemblMetazoa"/>
        </authorList>
    </citation>
    <scope>IDENTIFICATION</scope>
</reference>
<organism evidence="6">
    <name type="scientific">Anopheles sinensis</name>
    <name type="common">Mosquito</name>
    <dbReference type="NCBI Taxonomy" id="74873"/>
    <lineage>
        <taxon>Eukaryota</taxon>
        <taxon>Metazoa</taxon>
        <taxon>Ecdysozoa</taxon>
        <taxon>Arthropoda</taxon>
        <taxon>Hexapoda</taxon>
        <taxon>Insecta</taxon>
        <taxon>Pterygota</taxon>
        <taxon>Neoptera</taxon>
        <taxon>Endopterygota</taxon>
        <taxon>Diptera</taxon>
        <taxon>Nematocera</taxon>
        <taxon>Culicoidea</taxon>
        <taxon>Culicidae</taxon>
        <taxon>Anophelinae</taxon>
        <taxon>Anopheles</taxon>
    </lineage>
</organism>
<reference evidence="6 8" key="1">
    <citation type="journal article" date="2014" name="BMC Genomics">
        <title>Genome sequence of Anopheles sinensis provides insight into genetics basis of mosquito competence for malaria parasites.</title>
        <authorList>
            <person name="Zhou D."/>
            <person name="Zhang D."/>
            <person name="Ding G."/>
            <person name="Shi L."/>
            <person name="Hou Q."/>
            <person name="Ye Y."/>
            <person name="Xu Y."/>
            <person name="Zhou H."/>
            <person name="Xiong C."/>
            <person name="Li S."/>
            <person name="Yu J."/>
            <person name="Hong S."/>
            <person name="Yu X."/>
            <person name="Zou P."/>
            <person name="Chen C."/>
            <person name="Chang X."/>
            <person name="Wang W."/>
            <person name="Lv Y."/>
            <person name="Sun Y."/>
            <person name="Ma L."/>
            <person name="Shen B."/>
            <person name="Zhu C."/>
        </authorList>
    </citation>
    <scope>NUCLEOTIDE SEQUENCE [LARGE SCALE GENOMIC DNA]</scope>
</reference>
<dbReference type="OrthoDB" id="5835829at2759"/>
<dbReference type="FunFam" id="3.40.50.2000:FF:000050">
    <property type="entry name" value="UDP-glucuronosyltransferase"/>
    <property type="match status" value="1"/>
</dbReference>
<proteinExistence type="inferred from homology"/>
<dbReference type="AlphaFoldDB" id="A0A084WH49"/>
<keyword evidence="5" id="KW-1133">Transmembrane helix</keyword>
<keyword evidence="8" id="KW-1185">Reference proteome</keyword>
<dbReference type="InterPro" id="IPR002213">
    <property type="entry name" value="UDP_glucos_trans"/>
</dbReference>
<dbReference type="Gene3D" id="3.40.50.2000">
    <property type="entry name" value="Glycogen Phosphorylase B"/>
    <property type="match status" value="2"/>
</dbReference>
<evidence type="ECO:0000256" key="5">
    <source>
        <dbReference type="RuleBase" id="RU362059"/>
    </source>
</evidence>
<feature type="transmembrane region" description="Helical" evidence="5">
    <location>
        <begin position="482"/>
        <end position="502"/>
    </location>
</feature>
<evidence type="ECO:0000313" key="7">
    <source>
        <dbReference type="EnsemblMetazoa" id="ASIC017750-PA"/>
    </source>
</evidence>
<dbReference type="CDD" id="cd03784">
    <property type="entry name" value="GT1_Gtf-like"/>
    <property type="match status" value="1"/>
</dbReference>
<evidence type="ECO:0000313" key="6">
    <source>
        <dbReference type="EMBL" id="KFB49543.1"/>
    </source>
</evidence>
<accession>A0A084WH49</accession>
<dbReference type="EMBL" id="KE525346">
    <property type="protein sequence ID" value="KFB49543.1"/>
    <property type="molecule type" value="Genomic_DNA"/>
</dbReference>
<keyword evidence="3 4" id="KW-0808">Transferase</keyword>
<dbReference type="EC" id="2.4.1.17" evidence="5"/>
<dbReference type="PANTHER" id="PTHR48043">
    <property type="entry name" value="EG:EG0003.4 PROTEIN-RELATED"/>
    <property type="match status" value="1"/>
</dbReference>
<dbReference type="EnsemblMetazoa" id="ASIC017750-RA">
    <property type="protein sequence ID" value="ASIC017750-PA"/>
    <property type="gene ID" value="ASIC017750"/>
</dbReference>
<evidence type="ECO:0000256" key="4">
    <source>
        <dbReference type="RuleBase" id="RU003718"/>
    </source>
</evidence>
<evidence type="ECO:0000256" key="1">
    <source>
        <dbReference type="ARBA" id="ARBA00009995"/>
    </source>
</evidence>
<keyword evidence="5" id="KW-0812">Transmembrane</keyword>